<feature type="domain" description="Esterase Ig-like N-terminal" evidence="4">
    <location>
        <begin position="46"/>
        <end position="163"/>
    </location>
</feature>
<dbReference type="EMBL" id="CP000702">
    <property type="protein sequence ID" value="ABQ46908.1"/>
    <property type="molecule type" value="Genomic_DNA"/>
</dbReference>
<evidence type="ECO:0000259" key="3">
    <source>
        <dbReference type="Pfam" id="PF00326"/>
    </source>
</evidence>
<dbReference type="STRING" id="390874.Tpet_0890"/>
<reference evidence="5 6" key="2">
    <citation type="journal article" date="2009" name="Proc. Natl. Acad. Sci. U.S.A.">
        <title>On the chimeric nature, thermophilic origin, and phylogenetic placement of the Thermotogales.</title>
        <authorList>
            <person name="Zhaxybayeva O."/>
            <person name="Swithers K.S."/>
            <person name="Lapierre P."/>
            <person name="Fournier G.P."/>
            <person name="Bickhart D.M."/>
            <person name="DeBoy R.T."/>
            <person name="Nelson K.E."/>
            <person name="Nesbo C.L."/>
            <person name="Doolittle W.F."/>
            <person name="Gogarten J.P."/>
            <person name="Noll K.M."/>
        </authorList>
    </citation>
    <scope>NUCLEOTIDE SEQUENCE [LARGE SCALE GENOMIC DNA]</scope>
    <source>
        <strain evidence="6">ATCC BAA-488 / DSM 13995 / JCM 10881 / RKU-1</strain>
    </source>
</reference>
<keyword evidence="1" id="KW-0732">Signal</keyword>
<evidence type="ECO:0000256" key="2">
    <source>
        <dbReference type="SAM" id="Phobius"/>
    </source>
</evidence>
<dbReference type="HOGENOM" id="CLU_035499_3_0_0"/>
<dbReference type="Pfam" id="PF00326">
    <property type="entry name" value="Peptidase_S9"/>
    <property type="match status" value="1"/>
</dbReference>
<organism evidence="5 6">
    <name type="scientific">Thermotoga petrophila (strain ATCC BAA-488 / DSM 13995 / JCM 10881 / RKU-1)</name>
    <dbReference type="NCBI Taxonomy" id="390874"/>
    <lineage>
        <taxon>Bacteria</taxon>
        <taxon>Thermotogati</taxon>
        <taxon>Thermotogota</taxon>
        <taxon>Thermotogae</taxon>
        <taxon>Thermotogales</taxon>
        <taxon>Thermotogaceae</taxon>
        <taxon>Thermotoga</taxon>
    </lineage>
</organism>
<dbReference type="KEGG" id="tpt:Tpet_0890"/>
<dbReference type="InterPro" id="IPR050955">
    <property type="entry name" value="Plant_Biomass_Hydrol_Est"/>
</dbReference>
<accession>A5IL35</accession>
<dbReference type="InterPro" id="IPR001375">
    <property type="entry name" value="Peptidase_S9_cat"/>
</dbReference>
<dbReference type="Pfam" id="PF18435">
    <property type="entry name" value="EstA_Ig_like"/>
    <property type="match status" value="1"/>
</dbReference>
<protein>
    <submittedName>
        <fullName evidence="5">Phospholipase/Carboxylesterase</fullName>
    </submittedName>
</protein>
<sequence>MLKLQHTRSEFCIKGGVITRRGALFFIFMGILSILFAQEDVTVNGVTLITKVFPEGEKACAVVIEYPVEIDGQKLSPDQFSVKVKTSDTYSSRTITKVYANDNGDPSFSIFNNRGKYVVLELSPEDFHSNTIVFGPSFLNTRMELDYIVSQLVPIFDVNGNKVEPFTSKQTDEKHLIIDDFLAFTFKDPETGVEIPYRLFVPKDVNPDRKYPLVVFLHGAGERGTDNYLQVAGNRGAVVWAQPRYQVVHPCFVLAPQCPPNSSWSTLFTDRENPFNPEKPLLAVIKIIRKLLDEYNIDEKRVYITGLSMGGYGTWSAIMNFPELFAAAIPICGGGDVSKVERIKDIPIWVFHAEDDPVVPVENSRVLVKKLAEIGGKVRYTEYEKGFMEKHGWDPHGSWIPAYESQEVIEWLFEQSR</sequence>
<dbReference type="Gene3D" id="2.60.40.2180">
    <property type="match status" value="1"/>
</dbReference>
<dbReference type="Proteomes" id="UP000006558">
    <property type="component" value="Chromosome"/>
</dbReference>
<dbReference type="Gene3D" id="3.40.50.1820">
    <property type="entry name" value="alpha/beta hydrolase"/>
    <property type="match status" value="1"/>
</dbReference>
<dbReference type="GO" id="GO:0008236">
    <property type="term" value="F:serine-type peptidase activity"/>
    <property type="evidence" value="ECO:0007669"/>
    <property type="project" value="InterPro"/>
</dbReference>
<dbReference type="GO" id="GO:0006508">
    <property type="term" value="P:proteolysis"/>
    <property type="evidence" value="ECO:0007669"/>
    <property type="project" value="InterPro"/>
</dbReference>
<keyword evidence="2" id="KW-1133">Transmembrane helix</keyword>
<keyword evidence="2" id="KW-0472">Membrane</keyword>
<keyword evidence="2" id="KW-0812">Transmembrane</keyword>
<dbReference type="SUPFAM" id="SSF53474">
    <property type="entry name" value="alpha/beta-Hydrolases"/>
    <property type="match status" value="1"/>
</dbReference>
<feature type="transmembrane region" description="Helical" evidence="2">
    <location>
        <begin position="21"/>
        <end position="38"/>
    </location>
</feature>
<reference evidence="6" key="1">
    <citation type="submission" date="2007-05" db="EMBL/GenBank/DDBJ databases">
        <title>Complete sequence of Thermotoga petrophila RKU-1.</title>
        <authorList>
            <consortium name="US DOE Joint Genome Institute"/>
            <person name="Copeland A."/>
            <person name="Lucas S."/>
            <person name="Lapidus A."/>
            <person name="Barry K."/>
            <person name="Glavina del Rio T."/>
            <person name="Dalin E."/>
            <person name="Tice H."/>
            <person name="Pitluck S."/>
            <person name="Sims D."/>
            <person name="Brettin T."/>
            <person name="Bruce D."/>
            <person name="Detter J.C."/>
            <person name="Han C."/>
            <person name="Tapia R."/>
            <person name="Schmutz J."/>
            <person name="Larimer F."/>
            <person name="Land M."/>
            <person name="Hauser L."/>
            <person name="Kyrpides N."/>
            <person name="Mikhailova N."/>
            <person name="Nelson K."/>
            <person name="Gogarten J.P."/>
            <person name="Noll K."/>
            <person name="Richardson P."/>
        </authorList>
    </citation>
    <scope>NUCLEOTIDE SEQUENCE [LARGE SCALE GENOMIC DNA]</scope>
    <source>
        <strain evidence="6">ATCC BAA-488 / DSM 13995 / JCM 10881 / RKU-1</strain>
    </source>
</reference>
<dbReference type="PANTHER" id="PTHR43037:SF1">
    <property type="entry name" value="BLL1128 PROTEIN"/>
    <property type="match status" value="1"/>
</dbReference>
<name>A5IL35_THEP1</name>
<proteinExistence type="predicted"/>
<dbReference type="InterPro" id="IPR029058">
    <property type="entry name" value="AB_hydrolase_fold"/>
</dbReference>
<dbReference type="PANTHER" id="PTHR43037">
    <property type="entry name" value="UNNAMED PRODUCT-RELATED"/>
    <property type="match status" value="1"/>
</dbReference>
<evidence type="ECO:0000313" key="5">
    <source>
        <dbReference type="EMBL" id="ABQ46908.1"/>
    </source>
</evidence>
<evidence type="ECO:0000259" key="4">
    <source>
        <dbReference type="Pfam" id="PF18435"/>
    </source>
</evidence>
<dbReference type="InterPro" id="IPR041172">
    <property type="entry name" value="EstA_Ig-like_N"/>
</dbReference>
<dbReference type="AlphaFoldDB" id="A5IL35"/>
<dbReference type="eggNOG" id="COG4099">
    <property type="taxonomic scope" value="Bacteria"/>
</dbReference>
<gene>
    <name evidence="5" type="ordered locus">Tpet_0890</name>
</gene>
<evidence type="ECO:0000256" key="1">
    <source>
        <dbReference type="ARBA" id="ARBA00022729"/>
    </source>
</evidence>
<evidence type="ECO:0000313" key="6">
    <source>
        <dbReference type="Proteomes" id="UP000006558"/>
    </source>
</evidence>
<feature type="domain" description="Peptidase S9 prolyl oligopeptidase catalytic" evidence="3">
    <location>
        <begin position="284"/>
        <end position="346"/>
    </location>
</feature>